<dbReference type="GeneID" id="25284361"/>
<evidence type="ECO:0000313" key="1">
    <source>
        <dbReference type="EMBL" id="KEF54286.1"/>
    </source>
</evidence>
<keyword evidence="2" id="KW-1185">Reference proteome</keyword>
<organism evidence="1 2">
    <name type="scientific">Exophiala aquamarina CBS 119918</name>
    <dbReference type="NCBI Taxonomy" id="1182545"/>
    <lineage>
        <taxon>Eukaryota</taxon>
        <taxon>Fungi</taxon>
        <taxon>Dikarya</taxon>
        <taxon>Ascomycota</taxon>
        <taxon>Pezizomycotina</taxon>
        <taxon>Eurotiomycetes</taxon>
        <taxon>Chaetothyriomycetidae</taxon>
        <taxon>Chaetothyriales</taxon>
        <taxon>Herpotrichiellaceae</taxon>
        <taxon>Exophiala</taxon>
    </lineage>
</organism>
<dbReference type="VEuPathDB" id="FungiDB:A1O9_09452"/>
<name>A0A072P3A1_9EURO</name>
<dbReference type="OrthoDB" id="5986190at2759"/>
<gene>
    <name evidence="1" type="ORF">A1O9_09452</name>
</gene>
<sequence>MLHSSVLPLQVFSDAWQGAARVLQAKDGETGDSDALGQWHVTQLPAIIDTEAEEWDDYRLKRASTLGDVDGLSMHPLAHAWAKDRLRKEQQQTA</sequence>
<dbReference type="STRING" id="1182545.A0A072P3A1"/>
<dbReference type="RefSeq" id="XP_013256876.1">
    <property type="nucleotide sequence ID" value="XM_013401422.1"/>
</dbReference>
<proteinExistence type="predicted"/>
<dbReference type="AlphaFoldDB" id="A0A072P3A1"/>
<protein>
    <submittedName>
        <fullName evidence="1">Uncharacterized protein</fullName>
    </submittedName>
</protein>
<accession>A0A072P3A1</accession>
<dbReference type="EMBL" id="AMGV01000010">
    <property type="protein sequence ID" value="KEF54286.1"/>
    <property type="molecule type" value="Genomic_DNA"/>
</dbReference>
<evidence type="ECO:0000313" key="2">
    <source>
        <dbReference type="Proteomes" id="UP000027920"/>
    </source>
</evidence>
<dbReference type="Proteomes" id="UP000027920">
    <property type="component" value="Unassembled WGS sequence"/>
</dbReference>
<reference evidence="1 2" key="1">
    <citation type="submission" date="2013-03" db="EMBL/GenBank/DDBJ databases">
        <title>The Genome Sequence of Exophiala aquamarina CBS 119918.</title>
        <authorList>
            <consortium name="The Broad Institute Genomics Platform"/>
            <person name="Cuomo C."/>
            <person name="de Hoog S."/>
            <person name="Gorbushina A."/>
            <person name="Walker B."/>
            <person name="Young S.K."/>
            <person name="Zeng Q."/>
            <person name="Gargeya S."/>
            <person name="Fitzgerald M."/>
            <person name="Haas B."/>
            <person name="Abouelleil A."/>
            <person name="Allen A.W."/>
            <person name="Alvarado L."/>
            <person name="Arachchi H.M."/>
            <person name="Berlin A.M."/>
            <person name="Chapman S.B."/>
            <person name="Gainer-Dewar J."/>
            <person name="Goldberg J."/>
            <person name="Griggs A."/>
            <person name="Gujja S."/>
            <person name="Hansen M."/>
            <person name="Howarth C."/>
            <person name="Imamovic A."/>
            <person name="Ireland A."/>
            <person name="Larimer J."/>
            <person name="McCowan C."/>
            <person name="Murphy C."/>
            <person name="Pearson M."/>
            <person name="Poon T.W."/>
            <person name="Priest M."/>
            <person name="Roberts A."/>
            <person name="Saif S."/>
            <person name="Shea T."/>
            <person name="Sisk P."/>
            <person name="Sykes S."/>
            <person name="Wortman J."/>
            <person name="Nusbaum C."/>
            <person name="Birren B."/>
        </authorList>
    </citation>
    <scope>NUCLEOTIDE SEQUENCE [LARGE SCALE GENOMIC DNA]</scope>
    <source>
        <strain evidence="1 2">CBS 119918</strain>
    </source>
</reference>
<dbReference type="HOGENOM" id="CLU_2386168_0_0_1"/>
<comment type="caution">
    <text evidence="1">The sequence shown here is derived from an EMBL/GenBank/DDBJ whole genome shotgun (WGS) entry which is preliminary data.</text>
</comment>